<dbReference type="PANTHER" id="PTHR46696">
    <property type="entry name" value="P450, PUTATIVE (EUROFUNG)-RELATED"/>
    <property type="match status" value="1"/>
</dbReference>
<gene>
    <name evidence="9" type="ORF">FEK34_10715</name>
</gene>
<name>A0A5R8NU99_9NOCA</name>
<dbReference type="GO" id="GO:0006707">
    <property type="term" value="P:cholesterol catabolic process"/>
    <property type="evidence" value="ECO:0007669"/>
    <property type="project" value="TreeGrafter"/>
</dbReference>
<evidence type="ECO:0000256" key="6">
    <source>
        <dbReference type="ARBA" id="ARBA00023004"/>
    </source>
</evidence>
<dbReference type="PRINTS" id="PR00359">
    <property type="entry name" value="BP450"/>
</dbReference>
<evidence type="ECO:0000256" key="5">
    <source>
        <dbReference type="ARBA" id="ARBA00023002"/>
    </source>
</evidence>
<dbReference type="CDD" id="cd11078">
    <property type="entry name" value="CYP130-like"/>
    <property type="match status" value="1"/>
</dbReference>
<keyword evidence="7 8" id="KW-0503">Monooxygenase</keyword>
<dbReference type="InterPro" id="IPR002397">
    <property type="entry name" value="Cyt_P450_B"/>
</dbReference>
<evidence type="ECO:0000313" key="10">
    <source>
        <dbReference type="Proteomes" id="UP000306378"/>
    </source>
</evidence>
<dbReference type="SUPFAM" id="SSF48264">
    <property type="entry name" value="Cytochrome P450"/>
    <property type="match status" value="1"/>
</dbReference>
<comment type="cofactor">
    <cofactor evidence="1">
        <name>heme</name>
        <dbReference type="ChEBI" id="CHEBI:30413"/>
    </cofactor>
</comment>
<dbReference type="RefSeq" id="WP_138447704.1">
    <property type="nucleotide sequence ID" value="NZ_VBUT01000004.1"/>
</dbReference>
<dbReference type="PANTHER" id="PTHR46696:SF4">
    <property type="entry name" value="BIOTIN BIOSYNTHESIS CYTOCHROME P450"/>
    <property type="match status" value="1"/>
</dbReference>
<dbReference type="GO" id="GO:0005506">
    <property type="term" value="F:iron ion binding"/>
    <property type="evidence" value="ECO:0007669"/>
    <property type="project" value="InterPro"/>
</dbReference>
<evidence type="ECO:0000313" key="9">
    <source>
        <dbReference type="EMBL" id="TLF78327.1"/>
    </source>
</evidence>
<evidence type="ECO:0000256" key="4">
    <source>
        <dbReference type="ARBA" id="ARBA00022723"/>
    </source>
</evidence>
<sequence>MLANEYRVDPRFELRSGPSWREPWAMYAALREHDPVHRVVPAEQPDHDYWVLTRHEHVYAAARDTDTFSSRDGLTVEYGELEQIGLTANPPMVMQDPPEHTEFRKLVARGFTPRQVADVEPVVRSFVRERLDRLGEQGGGDIVKDLFKPLPSMVVAYYLGVPEQDRDRFDGWTDAVVAASTERTADAQQASMEMLGYFAELIKRRRTDPGDDTVSLLVQAGMAADDTDVNGLVQILAYTWTMVAGGNDTTTGLLGGAVQLLQQHPEQRAVLAADPARIKLAVEEFARLTSPVQGLARTATRDVELAGVTIPAGRKVLLVYGSANRDEQAFGADAAELDIDRNPQRIMTFGHGPHHCLGAAAARMQARVALEELLARFPEYRVDIDAVEYASGPYVRRPTTVPFRCAG</sequence>
<dbReference type="InterPro" id="IPR001128">
    <property type="entry name" value="Cyt_P450"/>
</dbReference>
<evidence type="ECO:0000256" key="2">
    <source>
        <dbReference type="ARBA" id="ARBA00010617"/>
    </source>
</evidence>
<dbReference type="Proteomes" id="UP000306378">
    <property type="component" value="Unassembled WGS sequence"/>
</dbReference>
<dbReference type="InterPro" id="IPR036396">
    <property type="entry name" value="Cyt_P450_sf"/>
</dbReference>
<evidence type="ECO:0000256" key="3">
    <source>
        <dbReference type="ARBA" id="ARBA00022617"/>
    </source>
</evidence>
<dbReference type="EMBL" id="VBUT01000004">
    <property type="protein sequence ID" value="TLF78327.1"/>
    <property type="molecule type" value="Genomic_DNA"/>
</dbReference>
<keyword evidence="5 8" id="KW-0560">Oxidoreductase</keyword>
<reference evidence="9 10" key="1">
    <citation type="submission" date="2019-05" db="EMBL/GenBank/DDBJ databases">
        <title>Genomes sequences of two Nocardia cyriacigeorgica environmental isolates, type strains Nocardia asteroides ATCC 19247 and Nocardia cyriacigeorgica DSM 44484.</title>
        <authorList>
            <person name="Vautrin F."/>
            <person name="Bergeron E."/>
            <person name="Dubost A."/>
            <person name="Abrouk D."/>
            <person name="Rodriguez Nava V."/>
            <person name="Pujic P."/>
        </authorList>
    </citation>
    <scope>NUCLEOTIDE SEQUENCE [LARGE SCALE GENOMIC DNA]</scope>
    <source>
        <strain evidence="9 10">EML 446</strain>
    </source>
</reference>
<keyword evidence="6 8" id="KW-0408">Iron</keyword>
<accession>A0A5R8NU99</accession>
<dbReference type="AlphaFoldDB" id="A0A5R8NU99"/>
<protein>
    <submittedName>
        <fullName evidence="9">Cytochrome P450</fullName>
    </submittedName>
</protein>
<dbReference type="PROSITE" id="PS00086">
    <property type="entry name" value="CYTOCHROME_P450"/>
    <property type="match status" value="1"/>
</dbReference>
<evidence type="ECO:0000256" key="8">
    <source>
        <dbReference type="RuleBase" id="RU000461"/>
    </source>
</evidence>
<keyword evidence="3 8" id="KW-0349">Heme</keyword>
<dbReference type="GO" id="GO:0020037">
    <property type="term" value="F:heme binding"/>
    <property type="evidence" value="ECO:0007669"/>
    <property type="project" value="InterPro"/>
</dbReference>
<organism evidence="9 10">
    <name type="scientific">Nocardia cyriacigeorgica</name>
    <dbReference type="NCBI Taxonomy" id="135487"/>
    <lineage>
        <taxon>Bacteria</taxon>
        <taxon>Bacillati</taxon>
        <taxon>Actinomycetota</taxon>
        <taxon>Actinomycetes</taxon>
        <taxon>Mycobacteriales</taxon>
        <taxon>Nocardiaceae</taxon>
        <taxon>Nocardia</taxon>
    </lineage>
</organism>
<evidence type="ECO:0000256" key="1">
    <source>
        <dbReference type="ARBA" id="ARBA00001971"/>
    </source>
</evidence>
<keyword evidence="4 8" id="KW-0479">Metal-binding</keyword>
<dbReference type="Gene3D" id="1.10.630.10">
    <property type="entry name" value="Cytochrome P450"/>
    <property type="match status" value="1"/>
</dbReference>
<evidence type="ECO:0000256" key="7">
    <source>
        <dbReference type="ARBA" id="ARBA00023033"/>
    </source>
</evidence>
<dbReference type="GO" id="GO:0036199">
    <property type="term" value="F:cholest-4-en-3-one 26-monooxygenase activity"/>
    <property type="evidence" value="ECO:0007669"/>
    <property type="project" value="TreeGrafter"/>
</dbReference>
<dbReference type="GO" id="GO:0008395">
    <property type="term" value="F:steroid hydroxylase activity"/>
    <property type="evidence" value="ECO:0007669"/>
    <property type="project" value="TreeGrafter"/>
</dbReference>
<comment type="caution">
    <text evidence="9">The sequence shown here is derived from an EMBL/GenBank/DDBJ whole genome shotgun (WGS) entry which is preliminary data.</text>
</comment>
<dbReference type="InterPro" id="IPR017972">
    <property type="entry name" value="Cyt_P450_CS"/>
</dbReference>
<comment type="similarity">
    <text evidence="2 8">Belongs to the cytochrome P450 family.</text>
</comment>
<proteinExistence type="inferred from homology"/>
<dbReference type="FunFam" id="1.10.630.10:FF:000018">
    <property type="entry name" value="Cytochrome P450 monooxygenase"/>
    <property type="match status" value="1"/>
</dbReference>
<dbReference type="Pfam" id="PF00067">
    <property type="entry name" value="p450"/>
    <property type="match status" value="1"/>
</dbReference>